<organism evidence="2 3">
    <name type="scientific">Helicobacter canis</name>
    <dbReference type="NCBI Taxonomy" id="29419"/>
    <lineage>
        <taxon>Bacteria</taxon>
        <taxon>Pseudomonadati</taxon>
        <taxon>Campylobacterota</taxon>
        <taxon>Epsilonproteobacteria</taxon>
        <taxon>Campylobacterales</taxon>
        <taxon>Helicobacteraceae</taxon>
        <taxon>Helicobacter</taxon>
    </lineage>
</organism>
<dbReference type="OrthoDB" id="5331105at2"/>
<reference evidence="2 3" key="1">
    <citation type="submission" date="2018-06" db="EMBL/GenBank/DDBJ databases">
        <authorList>
            <consortium name="Pathogen Informatics"/>
            <person name="Doyle S."/>
        </authorList>
    </citation>
    <scope>NUCLEOTIDE SEQUENCE [LARGE SCALE GENOMIC DNA]</scope>
    <source>
        <strain evidence="2 3">NCTC12410</strain>
    </source>
</reference>
<dbReference type="EMBL" id="UGHV01000001">
    <property type="protein sequence ID" value="STO97946.1"/>
    <property type="molecule type" value="Genomic_DNA"/>
</dbReference>
<keyword evidence="1" id="KW-0812">Transmembrane</keyword>
<proteinExistence type="predicted"/>
<dbReference type="RefSeq" id="WP_115012134.1">
    <property type="nucleotide sequence ID" value="NZ_UGHV01000001.1"/>
</dbReference>
<sequence length="166" mass="17942">MTQSVALTELVKFDDTSFTPKESNVLIEKIISGLNLPAPIAADFRRKMGTLFETTKIISGKLVYIGRIICVKLWDFICQNPNMALGTLIGAIFGLFLSAVPLIGGILALLSTFLGATIGSYLDQLQKGGTQVDGTLSKVLVGATNATKEFFKLIREILAALKNDFK</sequence>
<keyword evidence="1" id="KW-1133">Transmembrane helix</keyword>
<name>A0A377J7Y9_9HELI</name>
<protein>
    <submittedName>
        <fullName evidence="2">Small integral membrane protein (DUF2273)</fullName>
    </submittedName>
</protein>
<dbReference type="AlphaFoldDB" id="A0A377J7Y9"/>
<gene>
    <name evidence="2" type="ORF">NCTC12410_01791</name>
</gene>
<keyword evidence="1" id="KW-0472">Membrane</keyword>
<dbReference type="Proteomes" id="UP000254841">
    <property type="component" value="Unassembled WGS sequence"/>
</dbReference>
<evidence type="ECO:0000313" key="3">
    <source>
        <dbReference type="Proteomes" id="UP000254841"/>
    </source>
</evidence>
<feature type="transmembrane region" description="Helical" evidence="1">
    <location>
        <begin position="83"/>
        <end position="110"/>
    </location>
</feature>
<evidence type="ECO:0000313" key="2">
    <source>
        <dbReference type="EMBL" id="STO97946.1"/>
    </source>
</evidence>
<accession>A0A377J7Y9</accession>
<evidence type="ECO:0000256" key="1">
    <source>
        <dbReference type="SAM" id="Phobius"/>
    </source>
</evidence>